<dbReference type="Proteomes" id="UP000006765">
    <property type="component" value="Unassembled WGS sequence"/>
</dbReference>
<comment type="cofactor">
    <cofactor evidence="1">
        <name>heme c</name>
        <dbReference type="ChEBI" id="CHEBI:61717"/>
    </cofactor>
</comment>
<dbReference type="GO" id="GO:0009055">
    <property type="term" value="F:electron transfer activity"/>
    <property type="evidence" value="ECO:0007669"/>
    <property type="project" value="InterPro"/>
</dbReference>
<evidence type="ECO:0000313" key="10">
    <source>
        <dbReference type="EMBL" id="EKE44092.1"/>
    </source>
</evidence>
<proteinExistence type="predicted"/>
<keyword evidence="5 8" id="KW-0479">Metal-binding</keyword>
<organism evidence="10 11">
    <name type="scientific">Oceaniovalibus guishaninsula JLT2003</name>
    <dbReference type="NCBI Taxonomy" id="1231392"/>
    <lineage>
        <taxon>Bacteria</taxon>
        <taxon>Pseudomonadati</taxon>
        <taxon>Pseudomonadota</taxon>
        <taxon>Alphaproteobacteria</taxon>
        <taxon>Rhodobacterales</taxon>
        <taxon>Roseobacteraceae</taxon>
        <taxon>Oceaniovalibus</taxon>
    </lineage>
</organism>
<dbReference type="InterPro" id="IPR051459">
    <property type="entry name" value="Cytochrome_c-type_DH"/>
</dbReference>
<name>K2HBV4_9RHOB</name>
<evidence type="ECO:0000256" key="8">
    <source>
        <dbReference type="PROSITE-ProRule" id="PRU00433"/>
    </source>
</evidence>
<dbReference type="OrthoDB" id="9811281at2"/>
<evidence type="ECO:0000256" key="7">
    <source>
        <dbReference type="ARBA" id="ARBA00023004"/>
    </source>
</evidence>
<dbReference type="Gene3D" id="1.10.760.10">
    <property type="entry name" value="Cytochrome c-like domain"/>
    <property type="match status" value="1"/>
</dbReference>
<evidence type="ECO:0000256" key="1">
    <source>
        <dbReference type="ARBA" id="ARBA00001926"/>
    </source>
</evidence>
<evidence type="ECO:0000256" key="4">
    <source>
        <dbReference type="ARBA" id="ARBA00022660"/>
    </source>
</evidence>
<dbReference type="AlphaFoldDB" id="K2HBV4"/>
<dbReference type="Pfam" id="PF00034">
    <property type="entry name" value="Cytochrom_C"/>
    <property type="match status" value="1"/>
</dbReference>
<sequence length="150" mass="15968">MKPIWIAAILPIVAGAGAVLLWPDTAATSAGAIPWRDADAVARGGQVYAAECAVCHGADLEGQANWREPGPDGRYPAPPHDETGHTWHHPDTVLIDIVRRGTAAVVGQGYESDMPGYAGVLSQNDIRAVLAYIKARWPADIVARHDAMSR</sequence>
<keyword evidence="2" id="KW-0813">Transport</keyword>
<keyword evidence="4" id="KW-0679">Respiratory chain</keyword>
<dbReference type="STRING" id="1231392.OCGS_1608"/>
<dbReference type="PANTHER" id="PTHR35008">
    <property type="entry name" value="BLL4482 PROTEIN-RELATED"/>
    <property type="match status" value="1"/>
</dbReference>
<dbReference type="GO" id="GO:0020037">
    <property type="term" value="F:heme binding"/>
    <property type="evidence" value="ECO:0007669"/>
    <property type="project" value="InterPro"/>
</dbReference>
<dbReference type="PROSITE" id="PS51007">
    <property type="entry name" value="CYTC"/>
    <property type="match status" value="1"/>
</dbReference>
<protein>
    <submittedName>
        <fullName evidence="10">Cytochrome c, class I</fullName>
    </submittedName>
</protein>
<dbReference type="EMBL" id="AMGO01000036">
    <property type="protein sequence ID" value="EKE44092.1"/>
    <property type="molecule type" value="Genomic_DNA"/>
</dbReference>
<dbReference type="InterPro" id="IPR009056">
    <property type="entry name" value="Cyt_c-like_dom"/>
</dbReference>
<evidence type="ECO:0000256" key="2">
    <source>
        <dbReference type="ARBA" id="ARBA00022448"/>
    </source>
</evidence>
<keyword evidence="6" id="KW-0249">Electron transport</keyword>
<evidence type="ECO:0000259" key="9">
    <source>
        <dbReference type="PROSITE" id="PS51007"/>
    </source>
</evidence>
<evidence type="ECO:0000256" key="6">
    <source>
        <dbReference type="ARBA" id="ARBA00022982"/>
    </source>
</evidence>
<dbReference type="GO" id="GO:0005506">
    <property type="term" value="F:iron ion binding"/>
    <property type="evidence" value="ECO:0007669"/>
    <property type="project" value="InterPro"/>
</dbReference>
<dbReference type="PRINTS" id="PR00605">
    <property type="entry name" value="CYTCHROMECIC"/>
</dbReference>
<dbReference type="PANTHER" id="PTHR35008:SF4">
    <property type="entry name" value="BLL4482 PROTEIN"/>
    <property type="match status" value="1"/>
</dbReference>
<dbReference type="eggNOG" id="COG2010">
    <property type="taxonomic scope" value="Bacteria"/>
</dbReference>
<accession>K2HBV4</accession>
<evidence type="ECO:0000313" key="11">
    <source>
        <dbReference type="Proteomes" id="UP000006765"/>
    </source>
</evidence>
<gene>
    <name evidence="10" type="ORF">OCGS_1608</name>
</gene>
<keyword evidence="7 8" id="KW-0408">Iron</keyword>
<dbReference type="PATRIC" id="fig|1231392.3.peg.1614"/>
<reference evidence="10 11" key="1">
    <citation type="journal article" date="2012" name="J. Bacteriol.">
        <title>Draft Genome Sequence of Oceaniovalibus guishaninsula JLT2003T.</title>
        <authorList>
            <person name="Tang K."/>
            <person name="Liu K."/>
            <person name="Jiao N."/>
        </authorList>
    </citation>
    <scope>NUCLEOTIDE SEQUENCE [LARGE SCALE GENOMIC DNA]</scope>
    <source>
        <strain evidence="10 11">JLT2003</strain>
    </source>
</reference>
<dbReference type="RefSeq" id="WP_007426760.1">
    <property type="nucleotide sequence ID" value="NZ_AMGO01000036.1"/>
</dbReference>
<keyword evidence="11" id="KW-1185">Reference proteome</keyword>
<evidence type="ECO:0000256" key="5">
    <source>
        <dbReference type="ARBA" id="ARBA00022723"/>
    </source>
</evidence>
<dbReference type="InterPro" id="IPR036909">
    <property type="entry name" value="Cyt_c-like_dom_sf"/>
</dbReference>
<dbReference type="SUPFAM" id="SSF46626">
    <property type="entry name" value="Cytochrome c"/>
    <property type="match status" value="1"/>
</dbReference>
<keyword evidence="3 8" id="KW-0349">Heme</keyword>
<dbReference type="InterPro" id="IPR008168">
    <property type="entry name" value="Cyt_C_IC"/>
</dbReference>
<evidence type="ECO:0000256" key="3">
    <source>
        <dbReference type="ARBA" id="ARBA00022617"/>
    </source>
</evidence>
<comment type="caution">
    <text evidence="10">The sequence shown here is derived from an EMBL/GenBank/DDBJ whole genome shotgun (WGS) entry which is preliminary data.</text>
</comment>
<feature type="domain" description="Cytochrome c" evidence="9">
    <location>
        <begin position="39"/>
        <end position="137"/>
    </location>
</feature>